<dbReference type="Gene3D" id="3.10.450.40">
    <property type="match status" value="1"/>
</dbReference>
<evidence type="ECO:0000313" key="3">
    <source>
        <dbReference type="Proteomes" id="UP000033067"/>
    </source>
</evidence>
<dbReference type="AlphaFoldDB" id="A0A0E3Z1I2"/>
<reference evidence="2 3" key="1">
    <citation type="journal article" date="2015" name="Genome Announc.">
        <title>Complete Genome Sequence of Pseudoxanthomonas suwonensis Strain J1, a Cellulose-Degrading Bacterium Isolated from Leaf- and Wood-Enriched Soil.</title>
        <authorList>
            <person name="Hou L."/>
            <person name="Jiang J."/>
            <person name="Xu Z."/>
            <person name="Zhou Y."/>
            <person name="Leung F.C."/>
        </authorList>
    </citation>
    <scope>NUCLEOTIDE SEQUENCE [LARGE SCALE GENOMIC DNA]</scope>
    <source>
        <strain evidence="2 3">J1</strain>
    </source>
</reference>
<dbReference type="InterPro" id="IPR007048">
    <property type="entry name" value="IraD/Gp25-like"/>
</dbReference>
<gene>
    <name evidence="2" type="ORF">WQ53_08480</name>
</gene>
<dbReference type="PATRIC" id="fig|314722.6.peg.1824"/>
<feature type="domain" description="IraD/Gp25-like" evidence="1">
    <location>
        <begin position="23"/>
        <end position="106"/>
    </location>
</feature>
<dbReference type="SUPFAM" id="SSF160719">
    <property type="entry name" value="gpW/gp25-like"/>
    <property type="match status" value="1"/>
</dbReference>
<protein>
    <recommendedName>
        <fullName evidence="1">IraD/Gp25-like domain-containing protein</fullName>
    </recommendedName>
</protein>
<organism evidence="2 3">
    <name type="scientific">Pseudoxanthomonas suwonensis</name>
    <dbReference type="NCBI Taxonomy" id="314722"/>
    <lineage>
        <taxon>Bacteria</taxon>
        <taxon>Pseudomonadati</taxon>
        <taxon>Pseudomonadota</taxon>
        <taxon>Gammaproteobacteria</taxon>
        <taxon>Lysobacterales</taxon>
        <taxon>Lysobacteraceae</taxon>
        <taxon>Pseudoxanthomonas</taxon>
    </lineage>
</organism>
<dbReference type="Proteomes" id="UP000033067">
    <property type="component" value="Chromosome"/>
</dbReference>
<dbReference type="Pfam" id="PF04965">
    <property type="entry name" value="GPW_gp25"/>
    <property type="match status" value="1"/>
</dbReference>
<evidence type="ECO:0000259" key="1">
    <source>
        <dbReference type="Pfam" id="PF04965"/>
    </source>
</evidence>
<proteinExistence type="predicted"/>
<dbReference type="EMBL" id="CP011144">
    <property type="protein sequence ID" value="AKC86787.1"/>
    <property type="molecule type" value="Genomic_DNA"/>
</dbReference>
<name>A0A0E3Z1I2_9GAMM</name>
<dbReference type="RefSeq" id="WP_052631763.1">
    <property type="nucleotide sequence ID" value="NZ_CP011144.1"/>
</dbReference>
<dbReference type="KEGG" id="psuw:WQ53_08480"/>
<accession>A0A0E3Z1I2</accession>
<dbReference type="OrthoDB" id="9802846at2"/>
<keyword evidence="3" id="KW-1185">Reference proteome</keyword>
<evidence type="ECO:0000313" key="2">
    <source>
        <dbReference type="EMBL" id="AKC86787.1"/>
    </source>
</evidence>
<sequence length="129" mass="13790">MTGERYLAFPFGLTSAGGVATQDLDGAIRGRIEQLLLTAPGERVMLPGFGCGARGLVFQGNNEVLAAATEFTVAKALQSFLGHLLMVNAVHVVGEEETLNIEVVYTKTRDLERGRVVYQLLPQEGAGRG</sequence>